<comment type="caution">
    <text evidence="3">The sequence shown here is derived from an EMBL/GenBank/DDBJ whole genome shotgun (WGS) entry which is preliminary data.</text>
</comment>
<keyword evidence="4" id="KW-1185">Reference proteome</keyword>
<protein>
    <submittedName>
        <fullName evidence="3">Macro domain-containing protein</fullName>
    </submittedName>
</protein>
<dbReference type="PANTHER" id="PTHR12521:SF0">
    <property type="entry name" value="ADP-RIBOSE GLYCOHYDROLASE OARD1"/>
    <property type="match status" value="1"/>
</dbReference>
<evidence type="ECO:0000313" key="4">
    <source>
        <dbReference type="Proteomes" id="UP000319732"/>
    </source>
</evidence>
<gene>
    <name evidence="3" type="ORF">FKG94_24080</name>
</gene>
<dbReference type="Gene3D" id="3.40.220.10">
    <property type="entry name" value="Leucine Aminopeptidase, subunit E, domain 1"/>
    <property type="match status" value="1"/>
</dbReference>
<dbReference type="SMART" id="SM00506">
    <property type="entry name" value="A1pp"/>
    <property type="match status" value="1"/>
</dbReference>
<dbReference type="RefSeq" id="WP_142929509.1">
    <property type="nucleotide sequence ID" value="NZ_ML660107.1"/>
</dbReference>
<sequence length="164" mass="17858">MIYQVSGDILLSQAQVIAHGIAANDPMSQGLALSLHRKYPAMHKDFHHWCHQSHPKAGTAWLWGGADSVRVVNLITQEGGFGKGARPGKATLKHVRDSLKALKKIIQKENFKSVALPKLATGVGGLIWDDVLPVIEGVLGEMDIPVYLYTDYHAGKQASEVNLT</sequence>
<evidence type="ECO:0000259" key="2">
    <source>
        <dbReference type="PROSITE" id="PS51154"/>
    </source>
</evidence>
<dbReference type="AlphaFoldDB" id="A0A545ST72"/>
<comment type="catalytic activity">
    <reaction evidence="1">
        <text>an N-(ADP-alpha-D-ribosyl)-thymidine in DNA + H2O = a thymidine in DNA + ADP-D-ribose</text>
        <dbReference type="Rhea" id="RHEA:71655"/>
        <dbReference type="Rhea" id="RHEA-COMP:13556"/>
        <dbReference type="Rhea" id="RHEA-COMP:18051"/>
        <dbReference type="ChEBI" id="CHEBI:15377"/>
        <dbReference type="ChEBI" id="CHEBI:57967"/>
        <dbReference type="ChEBI" id="CHEBI:137386"/>
        <dbReference type="ChEBI" id="CHEBI:191199"/>
    </reaction>
    <physiologicalReaction direction="left-to-right" evidence="1">
        <dbReference type="Rhea" id="RHEA:71656"/>
    </physiologicalReaction>
</comment>
<proteinExistence type="predicted"/>
<dbReference type="InterPro" id="IPR043472">
    <property type="entry name" value="Macro_dom-like"/>
</dbReference>
<dbReference type="InterPro" id="IPR050892">
    <property type="entry name" value="ADP-ribose_metab_enzymes"/>
</dbReference>
<reference evidence="3 4" key="1">
    <citation type="submission" date="2019-06" db="EMBL/GenBank/DDBJ databases">
        <title>Whole genome sequence for Cellvibrionaceae sp. R142.</title>
        <authorList>
            <person name="Wang G."/>
        </authorList>
    </citation>
    <scope>NUCLEOTIDE SEQUENCE [LARGE SCALE GENOMIC DNA]</scope>
    <source>
        <strain evidence="3 4">R142</strain>
    </source>
</reference>
<name>A0A545ST72_9GAMM</name>
<dbReference type="Pfam" id="PF01661">
    <property type="entry name" value="Macro"/>
    <property type="match status" value="1"/>
</dbReference>
<dbReference type="GO" id="GO:0140291">
    <property type="term" value="P:peptidyl-glutamate ADP-deribosylation"/>
    <property type="evidence" value="ECO:0007669"/>
    <property type="project" value="TreeGrafter"/>
</dbReference>
<dbReference type="InterPro" id="IPR002589">
    <property type="entry name" value="Macro_dom"/>
</dbReference>
<dbReference type="PANTHER" id="PTHR12521">
    <property type="entry name" value="PROTEIN C6ORF130"/>
    <property type="match status" value="1"/>
</dbReference>
<dbReference type="Proteomes" id="UP000319732">
    <property type="component" value="Unassembled WGS sequence"/>
</dbReference>
<dbReference type="OrthoDB" id="9780211at2"/>
<dbReference type="EMBL" id="VHSG01000029">
    <property type="protein sequence ID" value="TQV68168.1"/>
    <property type="molecule type" value="Genomic_DNA"/>
</dbReference>
<dbReference type="SUPFAM" id="SSF52949">
    <property type="entry name" value="Macro domain-like"/>
    <property type="match status" value="1"/>
</dbReference>
<evidence type="ECO:0000313" key="3">
    <source>
        <dbReference type="EMBL" id="TQV68168.1"/>
    </source>
</evidence>
<feature type="domain" description="Macro" evidence="2">
    <location>
        <begin position="1"/>
        <end position="164"/>
    </location>
</feature>
<dbReference type="PROSITE" id="PS51154">
    <property type="entry name" value="MACRO"/>
    <property type="match status" value="1"/>
</dbReference>
<accession>A0A545ST72</accession>
<organism evidence="3 4">
    <name type="scientific">Exilibacterium tricleocarpae</name>
    <dbReference type="NCBI Taxonomy" id="2591008"/>
    <lineage>
        <taxon>Bacteria</taxon>
        <taxon>Pseudomonadati</taxon>
        <taxon>Pseudomonadota</taxon>
        <taxon>Gammaproteobacteria</taxon>
        <taxon>Cellvibrionales</taxon>
        <taxon>Cellvibrionaceae</taxon>
        <taxon>Exilibacterium</taxon>
    </lineage>
</organism>
<evidence type="ECO:0000256" key="1">
    <source>
        <dbReference type="ARBA" id="ARBA00035885"/>
    </source>
</evidence>